<dbReference type="GO" id="GO:0006183">
    <property type="term" value="P:GTP biosynthetic process"/>
    <property type="evidence" value="ECO:0007669"/>
    <property type="project" value="InterPro"/>
</dbReference>
<dbReference type="InterPro" id="IPR036850">
    <property type="entry name" value="NDK-like_dom_sf"/>
</dbReference>
<dbReference type="EC" id="2.7.4.6" evidence="6"/>
<evidence type="ECO:0000256" key="10">
    <source>
        <dbReference type="ARBA" id="ARBA00022777"/>
    </source>
</evidence>
<evidence type="ECO:0000256" key="16">
    <source>
        <dbReference type="ARBA" id="ARBA00068134"/>
    </source>
</evidence>
<keyword evidence="8" id="KW-0479">Metal-binding</keyword>
<dbReference type="PRINTS" id="PR01243">
    <property type="entry name" value="NUCDPKINASE"/>
</dbReference>
<evidence type="ECO:0000256" key="17">
    <source>
        <dbReference type="ARBA" id="ARBA00078880"/>
    </source>
</evidence>
<evidence type="ECO:0000256" key="19">
    <source>
        <dbReference type="RuleBase" id="RU004011"/>
    </source>
</evidence>
<protein>
    <recommendedName>
        <fullName evidence="16">Nucleoside diphosphate kinase, mitochondrial</fullName>
        <ecNumber evidence="6">2.7.4.6</ecNumber>
    </recommendedName>
    <alternativeName>
        <fullName evidence="17">Nucleoside diphosphate kinase D</fullName>
    </alternativeName>
</protein>
<evidence type="ECO:0000256" key="15">
    <source>
        <dbReference type="ARBA" id="ARBA00062505"/>
    </source>
</evidence>
<dbReference type="GO" id="GO:0006228">
    <property type="term" value="P:UTP biosynthetic process"/>
    <property type="evidence" value="ECO:0007669"/>
    <property type="project" value="InterPro"/>
</dbReference>
<reference evidence="22 23" key="1">
    <citation type="submission" date="2013-03" db="EMBL/GenBank/DDBJ databases">
        <authorList>
            <person name="Warren W."/>
            <person name="Wilson R.K."/>
        </authorList>
    </citation>
    <scope>NUCLEOTIDE SEQUENCE</scope>
</reference>
<dbReference type="Proteomes" id="UP000233100">
    <property type="component" value="Chromosome 20"/>
</dbReference>
<evidence type="ECO:0000256" key="5">
    <source>
        <dbReference type="ARBA" id="ARBA00008142"/>
    </source>
</evidence>
<evidence type="ECO:0000256" key="20">
    <source>
        <dbReference type="SAM" id="MobiDB-lite"/>
    </source>
</evidence>
<accession>A0A7N9D3I8</accession>
<evidence type="ECO:0000256" key="11">
    <source>
        <dbReference type="ARBA" id="ARBA00022840"/>
    </source>
</evidence>
<dbReference type="GO" id="GO:0006241">
    <property type="term" value="P:CTP biosynthetic process"/>
    <property type="evidence" value="ECO:0007669"/>
    <property type="project" value="InterPro"/>
</dbReference>
<evidence type="ECO:0000256" key="13">
    <source>
        <dbReference type="ARBA" id="ARBA00023080"/>
    </source>
</evidence>
<evidence type="ECO:0000256" key="4">
    <source>
        <dbReference type="ARBA" id="ARBA00004305"/>
    </source>
</evidence>
<dbReference type="GO" id="GO:0005759">
    <property type="term" value="C:mitochondrial matrix"/>
    <property type="evidence" value="ECO:0007669"/>
    <property type="project" value="UniProtKB-SubCell"/>
</dbReference>
<evidence type="ECO:0000256" key="6">
    <source>
        <dbReference type="ARBA" id="ARBA00012966"/>
    </source>
</evidence>
<dbReference type="Bgee" id="ENSMFAG00000031790">
    <property type="expression patterns" value="Expressed in skeletal muscle tissue and 13 other cell types or tissues"/>
</dbReference>
<dbReference type="CDD" id="cd04413">
    <property type="entry name" value="NDPk_I"/>
    <property type="match status" value="1"/>
</dbReference>
<feature type="domain" description="Nucleoside diphosphate kinase-like" evidence="21">
    <location>
        <begin position="37"/>
        <end position="155"/>
    </location>
</feature>
<evidence type="ECO:0000256" key="2">
    <source>
        <dbReference type="ARBA" id="ARBA00000937"/>
    </source>
</evidence>
<sequence length="569" mass="62532">MGGLFWRSALRGLRCGPRAPDPSLLVRPSSGGPSWTRERTLVAVKPDGVQRRLVGDVIQRFERRGFTLVGMKMLQAPESVLAEHYQDLRRKPFYPALIRYMSSGPMVAMVWEGYNVVRASRAMIGHTDSAEAAPGTIRGDFSVHISRYGGPDTPGCCWGRRGPVLGVVADPRDLGVLLCWAEARWNMTAHVGDSGVLPDPPAHRAMRRSLCVICTVPSLPDTPRGWHGATWREMRLPKAGVWGGPRGCKRLRPGWNPVSQLHCYSFPVCSHRLAPLDRGQQGSNRWSLGLLRVHMKPEPHLAPVTGTGTSSTPATLWRGPSGRSSCGSRAVSWDKVAFITGGGSGIGFRIAEIFMRHGCHTVIASRSLPRVLMVRGPLPWSPVRVAVGVLGLGLEGPEAKGMLAPTFFLFLRRESRSVAQAGVWWCDLGSLQRSLPPRFTPFSCLSLWSSWDYRRPPPHLAKFCIFLVEMGFHHVDHHGLELLTSGDPPTSASQSAGITGVSHRAQPAPKLALLNMELQCKWPTRDICHFFFFLTESRSVAQAGVRWPDLSSLQALPPGFAILLPQPPK</sequence>
<comment type="caution">
    <text evidence="18">Lacks conserved residue(s) required for the propagation of feature annotation.</text>
</comment>
<feature type="region of interest" description="Disordered" evidence="20">
    <location>
        <begin position="301"/>
        <end position="321"/>
    </location>
</feature>
<keyword evidence="11" id="KW-0067">ATP-binding</keyword>
<reference evidence="22" key="2">
    <citation type="submission" date="2025-08" db="UniProtKB">
        <authorList>
            <consortium name="Ensembl"/>
        </authorList>
    </citation>
    <scope>IDENTIFICATION</scope>
</reference>
<comment type="similarity">
    <text evidence="5 18 19">Belongs to the NDK family.</text>
</comment>
<dbReference type="SUPFAM" id="SSF54919">
    <property type="entry name" value="Nucleoside diphosphate kinase, NDK"/>
    <property type="match status" value="1"/>
</dbReference>
<evidence type="ECO:0000256" key="9">
    <source>
        <dbReference type="ARBA" id="ARBA00022741"/>
    </source>
</evidence>
<dbReference type="GO" id="GO:0005524">
    <property type="term" value="F:ATP binding"/>
    <property type="evidence" value="ECO:0007669"/>
    <property type="project" value="UniProtKB-KW"/>
</dbReference>
<dbReference type="Ensembl" id="ENSMFAT00000078956.1">
    <property type="protein sequence ID" value="ENSMFAP00000056842.1"/>
    <property type="gene ID" value="ENSMFAG00000031790.2"/>
</dbReference>
<name>A0A7N9D3I8_MACFA</name>
<keyword evidence="23" id="KW-1185">Reference proteome</keyword>
<dbReference type="InterPro" id="IPR001564">
    <property type="entry name" value="Nucleoside_diP_kinase"/>
</dbReference>
<dbReference type="Gene3D" id="3.30.70.141">
    <property type="entry name" value="Nucleoside diphosphate kinase-like domain"/>
    <property type="match status" value="1"/>
</dbReference>
<dbReference type="FunFam" id="3.30.70.141:FF:000017">
    <property type="entry name" value="Nucleoside diphosphate kinase"/>
    <property type="match status" value="1"/>
</dbReference>
<dbReference type="AlphaFoldDB" id="A0A7N9D3I8"/>
<evidence type="ECO:0000256" key="18">
    <source>
        <dbReference type="PROSITE-ProRule" id="PRU00706"/>
    </source>
</evidence>
<reference evidence="22" key="3">
    <citation type="submission" date="2025-09" db="UniProtKB">
        <authorList>
            <consortium name="Ensembl"/>
        </authorList>
    </citation>
    <scope>IDENTIFICATION</scope>
</reference>
<organism evidence="22 23">
    <name type="scientific">Macaca fascicularis</name>
    <name type="common">Crab-eating macaque</name>
    <name type="synonym">Cynomolgus monkey</name>
    <dbReference type="NCBI Taxonomy" id="9541"/>
    <lineage>
        <taxon>Eukaryota</taxon>
        <taxon>Metazoa</taxon>
        <taxon>Chordata</taxon>
        <taxon>Craniata</taxon>
        <taxon>Vertebrata</taxon>
        <taxon>Euteleostomi</taxon>
        <taxon>Mammalia</taxon>
        <taxon>Eutheria</taxon>
        <taxon>Euarchontoglires</taxon>
        <taxon>Primates</taxon>
        <taxon>Haplorrhini</taxon>
        <taxon>Catarrhini</taxon>
        <taxon>Cercopithecidae</taxon>
        <taxon>Cercopithecinae</taxon>
        <taxon>Macaca</taxon>
    </lineage>
</organism>
<evidence type="ECO:0000256" key="12">
    <source>
        <dbReference type="ARBA" id="ARBA00022842"/>
    </source>
</evidence>
<evidence type="ECO:0000256" key="8">
    <source>
        <dbReference type="ARBA" id="ARBA00022723"/>
    </source>
</evidence>
<comment type="subunit">
    <text evidence="15">Homohexamer. Interacts with OPA1. Interacts with CAPN8.</text>
</comment>
<comment type="cofactor">
    <cofactor evidence="3">
        <name>Mg(2+)</name>
        <dbReference type="ChEBI" id="CHEBI:18420"/>
    </cofactor>
</comment>
<dbReference type="GO" id="GO:0005758">
    <property type="term" value="C:mitochondrial intermembrane space"/>
    <property type="evidence" value="ECO:0007669"/>
    <property type="project" value="UniProtKB-SubCell"/>
</dbReference>
<dbReference type="GeneTree" id="ENSGT00940000160286"/>
<keyword evidence="7" id="KW-0808">Transferase</keyword>
<dbReference type="GO" id="GO:0004550">
    <property type="term" value="F:nucleoside diphosphate kinase activity"/>
    <property type="evidence" value="ECO:0007669"/>
    <property type="project" value="UniProtKB-EC"/>
</dbReference>
<dbReference type="PRINTS" id="PR02045">
    <property type="entry name" value="F138DOMAIN"/>
</dbReference>
<evidence type="ECO:0000313" key="23">
    <source>
        <dbReference type="Proteomes" id="UP000233100"/>
    </source>
</evidence>
<evidence type="ECO:0000259" key="21">
    <source>
        <dbReference type="SMART" id="SM00562"/>
    </source>
</evidence>
<dbReference type="SUPFAM" id="SSF51735">
    <property type="entry name" value="NAD(P)-binding Rossmann-fold domains"/>
    <property type="match status" value="1"/>
</dbReference>
<keyword evidence="12" id="KW-0460">Magnesium</keyword>
<evidence type="ECO:0000256" key="7">
    <source>
        <dbReference type="ARBA" id="ARBA00022679"/>
    </source>
</evidence>
<dbReference type="Gene3D" id="3.40.50.720">
    <property type="entry name" value="NAD(P)-binding Rossmann-like Domain"/>
    <property type="match status" value="1"/>
</dbReference>
<evidence type="ECO:0000313" key="22">
    <source>
        <dbReference type="Ensembl" id="ENSMFAP00000056842.1"/>
    </source>
</evidence>
<proteinExistence type="inferred from homology"/>
<keyword evidence="13" id="KW-0546">Nucleotide metabolism</keyword>
<evidence type="ECO:0000256" key="14">
    <source>
        <dbReference type="ARBA" id="ARBA00060410"/>
    </source>
</evidence>
<keyword evidence="9" id="KW-0547">Nucleotide-binding</keyword>
<evidence type="ECO:0000256" key="3">
    <source>
        <dbReference type="ARBA" id="ARBA00001946"/>
    </source>
</evidence>
<dbReference type="PROSITE" id="PS51374">
    <property type="entry name" value="NDPK_LIKE"/>
    <property type="match status" value="1"/>
</dbReference>
<dbReference type="SMART" id="SM00562">
    <property type="entry name" value="NDK"/>
    <property type="match status" value="1"/>
</dbReference>
<comment type="catalytic activity">
    <reaction evidence="2">
        <text>a ribonucleoside 5'-diphosphate + ATP = a ribonucleoside 5'-triphosphate + ADP</text>
        <dbReference type="Rhea" id="RHEA:18113"/>
        <dbReference type="ChEBI" id="CHEBI:30616"/>
        <dbReference type="ChEBI" id="CHEBI:57930"/>
        <dbReference type="ChEBI" id="CHEBI:61557"/>
        <dbReference type="ChEBI" id="CHEBI:456216"/>
        <dbReference type="EC" id="2.7.4.6"/>
    </reaction>
</comment>
<keyword evidence="10" id="KW-0418">Kinase</keyword>
<dbReference type="InterPro" id="IPR036291">
    <property type="entry name" value="NAD(P)-bd_dom_sf"/>
</dbReference>
<comment type="subcellular location">
    <subcellularLocation>
        <location evidence="14">Mitochondrion intermembrane space</location>
        <topology evidence="14">Peripheral membrane protein</topology>
    </subcellularLocation>
    <subcellularLocation>
        <location evidence="4">Mitochondrion matrix</location>
    </subcellularLocation>
</comment>
<dbReference type="GO" id="GO:0046872">
    <property type="term" value="F:metal ion binding"/>
    <property type="evidence" value="ECO:0007669"/>
    <property type="project" value="UniProtKB-KW"/>
</dbReference>
<evidence type="ECO:0000256" key="1">
    <source>
        <dbReference type="ARBA" id="ARBA00000082"/>
    </source>
</evidence>
<dbReference type="PANTHER" id="PTHR11349">
    <property type="entry name" value="NUCLEOSIDE DIPHOSPHATE KINASE"/>
    <property type="match status" value="1"/>
</dbReference>
<comment type="catalytic activity">
    <reaction evidence="1">
        <text>a 2'-deoxyribonucleoside 5'-diphosphate + ATP = a 2'-deoxyribonucleoside 5'-triphosphate + ADP</text>
        <dbReference type="Rhea" id="RHEA:44640"/>
        <dbReference type="ChEBI" id="CHEBI:30616"/>
        <dbReference type="ChEBI" id="CHEBI:61560"/>
        <dbReference type="ChEBI" id="CHEBI:73316"/>
        <dbReference type="ChEBI" id="CHEBI:456216"/>
        <dbReference type="EC" id="2.7.4.6"/>
    </reaction>
</comment>
<dbReference type="InterPro" id="IPR034907">
    <property type="entry name" value="NDK-like_dom"/>
</dbReference>
<dbReference type="Pfam" id="PF00334">
    <property type="entry name" value="NDK"/>
    <property type="match status" value="1"/>
</dbReference>